<evidence type="ECO:0000313" key="2">
    <source>
        <dbReference type="Proteomes" id="UP001057452"/>
    </source>
</evidence>
<gene>
    <name evidence="1" type="ORF">KUCAC02_005175</name>
</gene>
<evidence type="ECO:0000313" key="1">
    <source>
        <dbReference type="EMBL" id="KAI4815008.1"/>
    </source>
</evidence>
<comment type="caution">
    <text evidence="1">The sequence shown here is derived from an EMBL/GenBank/DDBJ whole genome shotgun (WGS) entry which is preliminary data.</text>
</comment>
<name>A0ACB9WMR0_CHAAC</name>
<organism evidence="1 2">
    <name type="scientific">Chaenocephalus aceratus</name>
    <name type="common">Blackfin icefish</name>
    <name type="synonym">Chaenichthys aceratus</name>
    <dbReference type="NCBI Taxonomy" id="36190"/>
    <lineage>
        <taxon>Eukaryota</taxon>
        <taxon>Metazoa</taxon>
        <taxon>Chordata</taxon>
        <taxon>Craniata</taxon>
        <taxon>Vertebrata</taxon>
        <taxon>Euteleostomi</taxon>
        <taxon>Actinopterygii</taxon>
        <taxon>Neopterygii</taxon>
        <taxon>Teleostei</taxon>
        <taxon>Neoteleostei</taxon>
        <taxon>Acanthomorphata</taxon>
        <taxon>Eupercaria</taxon>
        <taxon>Perciformes</taxon>
        <taxon>Notothenioidei</taxon>
        <taxon>Channichthyidae</taxon>
        <taxon>Chaenocephalus</taxon>
    </lineage>
</organism>
<proteinExistence type="predicted"/>
<protein>
    <submittedName>
        <fullName evidence="1">Uncharacterized protein</fullName>
    </submittedName>
</protein>
<sequence length="685" mass="75741">MDCLDRSPGQFRNFKKDDFEADWIKMAECRFATFTFLHYRRIIEEAPNLAKVKSRYIVSIYGLCSEATAVVMEHMSNGSLNNLLASHTLMWPKKFQMIHEVSMGMNFLHSLNPPQLHLNLKTSNILLDDHLHVKISDFGLIHWKEDMSKKLFMEQLTVRGNISYIPPETFTQCPDPPGTSFDVYSFGIVMWEILTQQKPYAGCSVTTVLLHVSQGKRPSVELMPELKPPECDQMIDIMRHCWDQDLRKRPQFSDTVRETEALSDILKIPGLIQSHQNDDKSQKSDYPWLFSPIHKIALPMMPDLPTASGDAESVEHVLSLGAEVNCTTARGYTPLIVAVLHRLHDVISLLLDHGASATQGAEDDWTALHFAAQNGDDRTVRLLLDKGAVADAREKAGWMPLHLASQNGHETVVRLLLSRLPEKAVREREAQGRTPLHLASAYGHLNIAKLLLSKGADPNATDCSLSTALHLSTEQGHNRLVRQLMKSGVNIDSADSRGYTPLHLAALKGHTGICRQLLSNGTCPNSRSLQGWTPLHLAALRGHEATVVQLESQGGCVNAGGENGWTPLHLACYQGGPEVVEKLLEAKADPNVSEDSKGWTPLHVACTNASLQSVLHLISHHADVNALNSGKATPLHLAAQHDCKPIVNALLLNSADRTLLDSSGSTALNVAQRCEKLEIVQLLMK</sequence>
<keyword evidence="2" id="KW-1185">Reference proteome</keyword>
<accession>A0ACB9WMR0</accession>
<dbReference type="EMBL" id="CM043797">
    <property type="protein sequence ID" value="KAI4815008.1"/>
    <property type="molecule type" value="Genomic_DNA"/>
</dbReference>
<reference evidence="1" key="1">
    <citation type="submission" date="2022-05" db="EMBL/GenBank/DDBJ databases">
        <title>Chromosome-level genome of Chaenocephalus aceratus.</title>
        <authorList>
            <person name="Park H."/>
        </authorList>
    </citation>
    <scope>NUCLEOTIDE SEQUENCE</scope>
    <source>
        <strain evidence="1">KU_202001</strain>
    </source>
</reference>
<dbReference type="Proteomes" id="UP001057452">
    <property type="component" value="Chromosome 13"/>
</dbReference>